<gene>
    <name evidence="1" type="ORF">BC961_1922</name>
</gene>
<reference evidence="1 2" key="1">
    <citation type="submission" date="2018-10" db="EMBL/GenBank/DDBJ databases">
        <title>Genomic Encyclopedia of Archaeal and Bacterial Type Strains, Phase II (KMG-II): from individual species to whole genera.</title>
        <authorList>
            <person name="Goeker M."/>
        </authorList>
    </citation>
    <scope>NUCLEOTIDE SEQUENCE [LARGE SCALE GENOMIC DNA]</scope>
    <source>
        <strain evidence="1 2">DSM 19727</strain>
    </source>
</reference>
<protein>
    <submittedName>
        <fullName evidence="1">MerR-like DNA binding protein</fullName>
    </submittedName>
</protein>
<dbReference type="RefSeq" id="WP_121925548.1">
    <property type="nucleotide sequence ID" value="NZ_CBCSGA010000009.1"/>
</dbReference>
<dbReference type="EMBL" id="REFH01000009">
    <property type="protein sequence ID" value="RMA76198.1"/>
    <property type="molecule type" value="Genomic_DNA"/>
</dbReference>
<proteinExistence type="predicted"/>
<comment type="caution">
    <text evidence="1">The sequence shown here is derived from an EMBL/GenBank/DDBJ whole genome shotgun (WGS) entry which is preliminary data.</text>
</comment>
<accession>A0A3M0A058</accession>
<evidence type="ECO:0000313" key="2">
    <source>
        <dbReference type="Proteomes" id="UP000280368"/>
    </source>
</evidence>
<keyword evidence="2" id="KW-1185">Reference proteome</keyword>
<dbReference type="OrthoDB" id="1494789at2"/>
<evidence type="ECO:0000313" key="1">
    <source>
        <dbReference type="EMBL" id="RMA76198.1"/>
    </source>
</evidence>
<dbReference type="AlphaFoldDB" id="A0A3M0A058"/>
<organism evidence="1 2">
    <name type="scientific">Flavobacterium weaverense</name>
    <dbReference type="NCBI Taxonomy" id="271156"/>
    <lineage>
        <taxon>Bacteria</taxon>
        <taxon>Pseudomonadati</taxon>
        <taxon>Bacteroidota</taxon>
        <taxon>Flavobacteriia</taxon>
        <taxon>Flavobacteriales</taxon>
        <taxon>Flavobacteriaceae</taxon>
        <taxon>Flavobacterium</taxon>
    </lineage>
</organism>
<dbReference type="Pfam" id="PF13591">
    <property type="entry name" value="MerR_2"/>
    <property type="match status" value="1"/>
</dbReference>
<dbReference type="Gene3D" id="1.10.1660.10">
    <property type="match status" value="1"/>
</dbReference>
<name>A0A3M0A058_9FLAO</name>
<sequence>MNIEKLIPIPDLCSYYEVEMSFFTKLSEMGRLEIIKIESSSYIDLDAIYEIEKMIHIHQDLEVNLEGIDVVLNMLQKLDGLQSELQSLKNRLRLYES</sequence>
<dbReference type="Proteomes" id="UP000280368">
    <property type="component" value="Unassembled WGS sequence"/>
</dbReference>